<proteinExistence type="predicted"/>
<gene>
    <name evidence="5" type="primary">bhmT</name>
    <name evidence="5" type="ORF">NO1_2182</name>
</gene>
<dbReference type="Gene3D" id="3.20.20.330">
    <property type="entry name" value="Homocysteine-binding-like domain"/>
    <property type="match status" value="1"/>
</dbReference>
<name>A0A388TEP1_TERA1</name>
<keyword evidence="6" id="KW-1185">Reference proteome</keyword>
<reference evidence="5 6" key="1">
    <citation type="journal article" date="2019" name="ISME J.">
        <title>Genome analyses of uncultured TG2/ZB3 bacteria in 'Margulisbacteria' specifically attached to ectosymbiotic spirochetes of protists in the termite gut.</title>
        <authorList>
            <person name="Utami Y.D."/>
            <person name="Kuwahara H."/>
            <person name="Igai K."/>
            <person name="Murakami T."/>
            <person name="Sugaya K."/>
            <person name="Morikawa T."/>
            <person name="Nagura Y."/>
            <person name="Yuki M."/>
            <person name="Deevong P."/>
            <person name="Inoue T."/>
            <person name="Kihara K."/>
            <person name="Lo N."/>
            <person name="Yamada A."/>
            <person name="Ohkuma M."/>
            <person name="Hongoh Y."/>
        </authorList>
    </citation>
    <scope>NUCLEOTIDE SEQUENCE [LARGE SCALE GENOMIC DNA]</scope>
    <source>
        <strain evidence="5">NkOx7-01</strain>
    </source>
</reference>
<sequence>MDIRAALKSGKPLIFDGAMGTVLMQNGYENVLADKLNVERPEIIAQIHREYALAGADIVETNTFNSSLSKLRELGLANRLEEFNQAAVRNARASGARFVAG</sequence>
<dbReference type="PANTHER" id="PTHR11103">
    <property type="entry name" value="SLR1189 PROTEIN"/>
    <property type="match status" value="1"/>
</dbReference>
<evidence type="ECO:0000256" key="2">
    <source>
        <dbReference type="ARBA" id="ARBA00022679"/>
    </source>
</evidence>
<dbReference type="PROSITE" id="PS50970">
    <property type="entry name" value="HCY"/>
    <property type="match status" value="1"/>
</dbReference>
<keyword evidence="1 5" id="KW-0489">Methyltransferase</keyword>
<dbReference type="InterPro" id="IPR003726">
    <property type="entry name" value="HCY_dom"/>
</dbReference>
<dbReference type="Proteomes" id="UP000269352">
    <property type="component" value="Unassembled WGS sequence"/>
</dbReference>
<dbReference type="GO" id="GO:0032259">
    <property type="term" value="P:methylation"/>
    <property type="evidence" value="ECO:0007669"/>
    <property type="project" value="UniProtKB-KW"/>
</dbReference>
<comment type="caution">
    <text evidence="3">Lacks conserved residue(s) required for the propagation of feature annotation.</text>
</comment>
<evidence type="ECO:0000259" key="4">
    <source>
        <dbReference type="PROSITE" id="PS50970"/>
    </source>
</evidence>
<dbReference type="SUPFAM" id="SSF82282">
    <property type="entry name" value="Homocysteine S-methyltransferase"/>
    <property type="match status" value="1"/>
</dbReference>
<evidence type="ECO:0000313" key="6">
    <source>
        <dbReference type="Proteomes" id="UP000269352"/>
    </source>
</evidence>
<evidence type="ECO:0000256" key="3">
    <source>
        <dbReference type="PROSITE-ProRule" id="PRU00333"/>
    </source>
</evidence>
<dbReference type="GO" id="GO:0008168">
    <property type="term" value="F:methyltransferase activity"/>
    <property type="evidence" value="ECO:0007669"/>
    <property type="project" value="UniProtKB-KW"/>
</dbReference>
<dbReference type="PANTHER" id="PTHR11103:SF18">
    <property type="entry name" value="SLR1189 PROTEIN"/>
    <property type="match status" value="1"/>
</dbReference>
<protein>
    <submittedName>
        <fullName evidence="5">Homocysteine methyltransferase</fullName>
    </submittedName>
</protein>
<feature type="domain" description="Hcy-binding" evidence="4">
    <location>
        <begin position="1"/>
        <end position="101"/>
    </location>
</feature>
<evidence type="ECO:0000313" key="5">
    <source>
        <dbReference type="EMBL" id="GBR75132.1"/>
    </source>
</evidence>
<dbReference type="AlphaFoldDB" id="A0A388TEP1"/>
<dbReference type="EMBL" id="BGZN01000167">
    <property type="protein sequence ID" value="GBR75132.1"/>
    <property type="molecule type" value="Genomic_DNA"/>
</dbReference>
<accession>A0A388TEP1</accession>
<dbReference type="Pfam" id="PF02574">
    <property type="entry name" value="S-methyl_trans"/>
    <property type="match status" value="1"/>
</dbReference>
<keyword evidence="2" id="KW-0808">Transferase</keyword>
<organism evidence="5 6">
    <name type="scientific">Termititenax aidoneus</name>
    <dbReference type="NCBI Taxonomy" id="2218524"/>
    <lineage>
        <taxon>Bacteria</taxon>
        <taxon>Bacillati</taxon>
        <taxon>Candidatus Margulisiibacteriota</taxon>
        <taxon>Candidatus Termititenacia</taxon>
        <taxon>Candidatus Termititenacales</taxon>
        <taxon>Candidatus Termititenacaceae</taxon>
        <taxon>Candidatus Termititenax</taxon>
    </lineage>
</organism>
<dbReference type="InterPro" id="IPR036589">
    <property type="entry name" value="HCY_dom_sf"/>
</dbReference>
<comment type="caution">
    <text evidence="5">The sequence shown here is derived from an EMBL/GenBank/DDBJ whole genome shotgun (WGS) entry which is preliminary data.</text>
</comment>
<evidence type="ECO:0000256" key="1">
    <source>
        <dbReference type="ARBA" id="ARBA00022603"/>
    </source>
</evidence>
<feature type="non-terminal residue" evidence="5">
    <location>
        <position position="101"/>
    </location>
</feature>